<dbReference type="InterPro" id="IPR001202">
    <property type="entry name" value="WW_dom"/>
</dbReference>
<protein>
    <recommendedName>
        <fullName evidence="5">Peptidyl-prolyl cis-trans isomerase</fullName>
        <ecNumber evidence="5">5.2.1.8</ecNumber>
    </recommendedName>
</protein>
<dbReference type="FunFam" id="3.10.50.40:FF:000026">
    <property type="entry name" value="Peptidyl-prolyl cis-trans isomerase"/>
    <property type="match status" value="1"/>
</dbReference>
<evidence type="ECO:0000256" key="3">
    <source>
        <dbReference type="ARBA" id="ARBA00023235"/>
    </source>
</evidence>
<evidence type="ECO:0000259" key="7">
    <source>
        <dbReference type="PROSITE" id="PS50198"/>
    </source>
</evidence>
<evidence type="ECO:0000256" key="2">
    <source>
        <dbReference type="ARBA" id="ARBA00023110"/>
    </source>
</evidence>
<dbReference type="FunCoup" id="A0A165K2E6">
    <property type="interactions" value="596"/>
</dbReference>
<dbReference type="GO" id="GO:0005829">
    <property type="term" value="C:cytosol"/>
    <property type="evidence" value="ECO:0007669"/>
    <property type="project" value="TreeGrafter"/>
</dbReference>
<dbReference type="GO" id="GO:0005634">
    <property type="term" value="C:nucleus"/>
    <property type="evidence" value="ECO:0007669"/>
    <property type="project" value="TreeGrafter"/>
</dbReference>
<feature type="domain" description="WW" evidence="6">
    <location>
        <begin position="1"/>
        <end position="34"/>
    </location>
</feature>
<dbReference type="EMBL" id="KV423915">
    <property type="protein sequence ID" value="KZT62579.1"/>
    <property type="molecule type" value="Genomic_DNA"/>
</dbReference>
<dbReference type="InterPro" id="IPR000297">
    <property type="entry name" value="PPIase_PpiC"/>
</dbReference>
<evidence type="ECO:0000259" key="6">
    <source>
        <dbReference type="PROSITE" id="PS50020"/>
    </source>
</evidence>
<sequence>MSTSGWEIRLSTTRSAPYFFNVDTRESRWEAPHGLSDAQIRALPGAHHIFGGAVGSAKVNGGDDRVRASHLLVKHSGSRRPASWKNPHITISEDEARHILEGYASEIGQDPTKFAELASKYSDDSSHERGGDLGFFRRGQMQKAFEDATYQLKVGEISGIVKTDSGLHIIMRTA</sequence>
<dbReference type="PROSITE" id="PS50020">
    <property type="entry name" value="WW_DOMAIN_2"/>
    <property type="match status" value="1"/>
</dbReference>
<dbReference type="SUPFAM" id="SSF51045">
    <property type="entry name" value="WW domain"/>
    <property type="match status" value="1"/>
</dbReference>
<dbReference type="SMART" id="SM00456">
    <property type="entry name" value="WW"/>
    <property type="match status" value="1"/>
</dbReference>
<evidence type="ECO:0000256" key="4">
    <source>
        <dbReference type="PROSITE-ProRule" id="PRU00278"/>
    </source>
</evidence>
<dbReference type="PROSITE" id="PS50198">
    <property type="entry name" value="PPIC_PPIASE_2"/>
    <property type="match status" value="1"/>
</dbReference>
<dbReference type="InterPro" id="IPR051370">
    <property type="entry name" value="PPIase_Pin1"/>
</dbReference>
<feature type="domain" description="PpiC" evidence="7">
    <location>
        <begin position="63"/>
        <end position="174"/>
    </location>
</feature>
<dbReference type="EC" id="5.2.1.8" evidence="5"/>
<dbReference type="Proteomes" id="UP000076842">
    <property type="component" value="Unassembled WGS sequence"/>
</dbReference>
<dbReference type="Gene3D" id="2.20.70.10">
    <property type="match status" value="1"/>
</dbReference>
<evidence type="ECO:0000313" key="8">
    <source>
        <dbReference type="EMBL" id="KZT62579.1"/>
    </source>
</evidence>
<dbReference type="PROSITE" id="PS01096">
    <property type="entry name" value="PPIC_PPIASE_1"/>
    <property type="match status" value="1"/>
</dbReference>
<comment type="catalytic activity">
    <reaction evidence="1 5">
        <text>[protein]-peptidylproline (omega=180) = [protein]-peptidylproline (omega=0)</text>
        <dbReference type="Rhea" id="RHEA:16237"/>
        <dbReference type="Rhea" id="RHEA-COMP:10747"/>
        <dbReference type="Rhea" id="RHEA-COMP:10748"/>
        <dbReference type="ChEBI" id="CHEBI:83833"/>
        <dbReference type="ChEBI" id="CHEBI:83834"/>
        <dbReference type="EC" id="5.2.1.8"/>
    </reaction>
</comment>
<dbReference type="InterPro" id="IPR023058">
    <property type="entry name" value="PPIase_PpiC_CS"/>
</dbReference>
<evidence type="ECO:0000313" key="9">
    <source>
        <dbReference type="Proteomes" id="UP000076842"/>
    </source>
</evidence>
<dbReference type="GO" id="GO:0003755">
    <property type="term" value="F:peptidyl-prolyl cis-trans isomerase activity"/>
    <property type="evidence" value="ECO:0007669"/>
    <property type="project" value="UniProtKB-UniRule"/>
</dbReference>
<dbReference type="OrthoDB" id="2530521at2759"/>
<dbReference type="PANTHER" id="PTHR10657:SF4">
    <property type="entry name" value="PEPTIDYL-PROLYL CIS-TRANS ISOMERASE-RELATED"/>
    <property type="match status" value="1"/>
</dbReference>
<dbReference type="InParanoid" id="A0A165K2E6"/>
<keyword evidence="9" id="KW-1185">Reference proteome</keyword>
<evidence type="ECO:0000256" key="5">
    <source>
        <dbReference type="RuleBase" id="RU363014"/>
    </source>
</evidence>
<reference evidence="8 9" key="1">
    <citation type="journal article" date="2016" name="Mol. Biol. Evol.">
        <title>Comparative Genomics of Early-Diverging Mushroom-Forming Fungi Provides Insights into the Origins of Lignocellulose Decay Capabilities.</title>
        <authorList>
            <person name="Nagy L.G."/>
            <person name="Riley R."/>
            <person name="Tritt A."/>
            <person name="Adam C."/>
            <person name="Daum C."/>
            <person name="Floudas D."/>
            <person name="Sun H."/>
            <person name="Yadav J.S."/>
            <person name="Pangilinan J."/>
            <person name="Larsson K.H."/>
            <person name="Matsuura K."/>
            <person name="Barry K."/>
            <person name="Labutti K."/>
            <person name="Kuo R."/>
            <person name="Ohm R.A."/>
            <person name="Bhattacharya S.S."/>
            <person name="Shirouzu T."/>
            <person name="Yoshinaga Y."/>
            <person name="Martin F.M."/>
            <person name="Grigoriev I.V."/>
            <person name="Hibbett D.S."/>
        </authorList>
    </citation>
    <scope>NUCLEOTIDE SEQUENCE [LARGE SCALE GENOMIC DNA]</scope>
    <source>
        <strain evidence="8 9">HHB12733</strain>
    </source>
</reference>
<evidence type="ECO:0000256" key="1">
    <source>
        <dbReference type="ARBA" id="ARBA00000971"/>
    </source>
</evidence>
<dbReference type="SUPFAM" id="SSF54534">
    <property type="entry name" value="FKBP-like"/>
    <property type="match status" value="1"/>
</dbReference>
<proteinExistence type="predicted"/>
<keyword evidence="2 4" id="KW-0697">Rotamase</keyword>
<dbReference type="InterPro" id="IPR036020">
    <property type="entry name" value="WW_dom_sf"/>
</dbReference>
<dbReference type="Pfam" id="PF13616">
    <property type="entry name" value="Rotamase_3"/>
    <property type="match status" value="1"/>
</dbReference>
<dbReference type="InterPro" id="IPR046357">
    <property type="entry name" value="PPIase_dom_sf"/>
</dbReference>
<accession>A0A165K2E6</accession>
<dbReference type="Gene3D" id="3.10.50.40">
    <property type="match status" value="1"/>
</dbReference>
<dbReference type="CDD" id="cd00201">
    <property type="entry name" value="WW"/>
    <property type="match status" value="1"/>
</dbReference>
<keyword evidence="3 4" id="KW-0413">Isomerase</keyword>
<dbReference type="GO" id="GO:0060261">
    <property type="term" value="P:positive regulation of transcription initiation by RNA polymerase II"/>
    <property type="evidence" value="ECO:0007669"/>
    <property type="project" value="UniProtKB-ARBA"/>
</dbReference>
<dbReference type="Pfam" id="PF00397">
    <property type="entry name" value="WW"/>
    <property type="match status" value="1"/>
</dbReference>
<dbReference type="PANTHER" id="PTHR10657">
    <property type="entry name" value="PEPTIDYL-PROLYL CIS-TRANS ISOMERASE"/>
    <property type="match status" value="1"/>
</dbReference>
<gene>
    <name evidence="8" type="ORF">CALCODRAFT_489553</name>
</gene>
<name>A0A165K2E6_9BASI</name>
<dbReference type="AlphaFoldDB" id="A0A165K2E6"/>
<dbReference type="STRING" id="1353952.A0A165K2E6"/>
<organism evidence="8 9">
    <name type="scientific">Calocera cornea HHB12733</name>
    <dbReference type="NCBI Taxonomy" id="1353952"/>
    <lineage>
        <taxon>Eukaryota</taxon>
        <taxon>Fungi</taxon>
        <taxon>Dikarya</taxon>
        <taxon>Basidiomycota</taxon>
        <taxon>Agaricomycotina</taxon>
        <taxon>Dacrymycetes</taxon>
        <taxon>Dacrymycetales</taxon>
        <taxon>Dacrymycetaceae</taxon>
        <taxon>Calocera</taxon>
    </lineage>
</organism>